<feature type="transmembrane region" description="Helical" evidence="5">
    <location>
        <begin position="212"/>
        <end position="230"/>
    </location>
</feature>
<organism evidence="7">
    <name type="scientific">uncultured Phycisphaerae bacterium</name>
    <dbReference type="NCBI Taxonomy" id="904963"/>
    <lineage>
        <taxon>Bacteria</taxon>
        <taxon>Pseudomonadati</taxon>
        <taxon>Planctomycetota</taxon>
        <taxon>Phycisphaerae</taxon>
        <taxon>environmental samples</taxon>
    </lineage>
</organism>
<dbReference type="InterPro" id="IPR001902">
    <property type="entry name" value="SLC26A/SulP_fam"/>
</dbReference>
<feature type="transmembrane region" description="Helical" evidence="5">
    <location>
        <begin position="33"/>
        <end position="52"/>
    </location>
</feature>
<feature type="transmembrane region" description="Helical" evidence="5">
    <location>
        <begin position="111"/>
        <end position="131"/>
    </location>
</feature>
<feature type="transmembrane region" description="Helical" evidence="5">
    <location>
        <begin position="137"/>
        <end position="157"/>
    </location>
</feature>
<dbReference type="AlphaFoldDB" id="A0A6J4PDA9"/>
<dbReference type="Pfam" id="PF00916">
    <property type="entry name" value="Sulfate_transp"/>
    <property type="match status" value="1"/>
</dbReference>
<feature type="transmembrane region" description="Helical" evidence="5">
    <location>
        <begin position="59"/>
        <end position="75"/>
    </location>
</feature>
<evidence type="ECO:0000256" key="5">
    <source>
        <dbReference type="SAM" id="Phobius"/>
    </source>
</evidence>
<keyword evidence="3 5" id="KW-1133">Transmembrane helix</keyword>
<feature type="transmembrane region" description="Helical" evidence="5">
    <location>
        <begin position="367"/>
        <end position="385"/>
    </location>
</feature>
<feature type="domain" description="SLC26A/SulP transporter" evidence="6">
    <location>
        <begin position="31"/>
        <end position="406"/>
    </location>
</feature>
<evidence type="ECO:0000313" key="7">
    <source>
        <dbReference type="EMBL" id="CAA9410289.1"/>
    </source>
</evidence>
<proteinExistence type="predicted"/>
<accession>A0A6J4PDA9</accession>
<gene>
    <name evidence="7" type="ORF">AVDCRST_MAG64-2278</name>
</gene>
<dbReference type="GO" id="GO:0055085">
    <property type="term" value="P:transmembrane transport"/>
    <property type="evidence" value="ECO:0007669"/>
    <property type="project" value="InterPro"/>
</dbReference>
<evidence type="ECO:0000256" key="2">
    <source>
        <dbReference type="ARBA" id="ARBA00022692"/>
    </source>
</evidence>
<feature type="transmembrane region" description="Helical" evidence="5">
    <location>
        <begin position="269"/>
        <end position="288"/>
    </location>
</feature>
<protein>
    <submittedName>
        <fullName evidence="7">Sulfate permease</fullName>
    </submittedName>
</protein>
<keyword evidence="2 5" id="KW-0812">Transmembrane</keyword>
<evidence type="ECO:0000256" key="4">
    <source>
        <dbReference type="ARBA" id="ARBA00023136"/>
    </source>
</evidence>
<evidence type="ECO:0000256" key="3">
    <source>
        <dbReference type="ARBA" id="ARBA00022989"/>
    </source>
</evidence>
<reference evidence="7" key="1">
    <citation type="submission" date="2020-02" db="EMBL/GenBank/DDBJ databases">
        <authorList>
            <person name="Meier V. D."/>
        </authorList>
    </citation>
    <scope>NUCLEOTIDE SEQUENCE</scope>
    <source>
        <strain evidence="7">AVDCRST_MAG64</strain>
    </source>
</reference>
<keyword evidence="4 5" id="KW-0472">Membrane</keyword>
<feature type="transmembrane region" description="Helical" evidence="5">
    <location>
        <begin position="81"/>
        <end position="99"/>
    </location>
</feature>
<dbReference type="GO" id="GO:0016020">
    <property type="term" value="C:membrane"/>
    <property type="evidence" value="ECO:0007669"/>
    <property type="project" value="UniProtKB-SubCell"/>
</dbReference>
<sequence>MWDRLKLFLNPFDRRWEDMNRSNWPLVVVRDTSAGLVVAMMAIPMAMGFAMASGLRPEHGILAGAIAGLLGALFAGSKYNVYGPVAALIPVIATIMGKYATPTDPFAGHGYLVLICTCSGPILMVLALIGWGKVGNWVPHSVVVGFSVGIAITIALTQMGEVLGLKQPVTGSFLEKVRTVGNHYREANGSAILIAALTAVMIHTLLKVSLYIPAPLLALGVSTVLAATVLKDSSLVLVKTKYGDIPTDFLQFTPPRLPPTLDAAVVGELAFYALAFAFVCGFESILAARMADRLANNKGTKYNPDKEFWGQGLIQTFVPMLNGMPLSGALARTATNIKLGAVTPLAGIMKCVLKLLLAYFLADQLEMVPMACIGGILLWVAYNMIKPKEIGELRRESRFHFWLMVYTAVTVVVLGFLPGVLSAMAIFAVTYFFIDRSVAGPELAAQGH</sequence>
<feature type="transmembrane region" description="Helical" evidence="5">
    <location>
        <begin position="405"/>
        <end position="434"/>
    </location>
</feature>
<dbReference type="EMBL" id="CADCUQ010000510">
    <property type="protein sequence ID" value="CAA9410289.1"/>
    <property type="molecule type" value="Genomic_DNA"/>
</dbReference>
<name>A0A6J4PDA9_9BACT</name>
<feature type="transmembrane region" description="Helical" evidence="5">
    <location>
        <begin position="339"/>
        <end position="361"/>
    </location>
</feature>
<dbReference type="InterPro" id="IPR011547">
    <property type="entry name" value="SLC26A/SulP_dom"/>
</dbReference>
<evidence type="ECO:0000259" key="6">
    <source>
        <dbReference type="Pfam" id="PF00916"/>
    </source>
</evidence>
<comment type="subcellular location">
    <subcellularLocation>
        <location evidence="1">Membrane</location>
        <topology evidence="1">Multi-pass membrane protein</topology>
    </subcellularLocation>
</comment>
<feature type="transmembrane region" description="Helical" evidence="5">
    <location>
        <begin position="187"/>
        <end position="206"/>
    </location>
</feature>
<evidence type="ECO:0000256" key="1">
    <source>
        <dbReference type="ARBA" id="ARBA00004141"/>
    </source>
</evidence>
<dbReference type="PANTHER" id="PTHR11814">
    <property type="entry name" value="SULFATE TRANSPORTER"/>
    <property type="match status" value="1"/>
</dbReference>